<organism evidence="12 13">
    <name type="scientific">Loxostege sticticalis</name>
    <name type="common">Beet webworm moth</name>
    <dbReference type="NCBI Taxonomy" id="481309"/>
    <lineage>
        <taxon>Eukaryota</taxon>
        <taxon>Metazoa</taxon>
        <taxon>Ecdysozoa</taxon>
        <taxon>Arthropoda</taxon>
        <taxon>Hexapoda</taxon>
        <taxon>Insecta</taxon>
        <taxon>Pterygota</taxon>
        <taxon>Neoptera</taxon>
        <taxon>Endopterygota</taxon>
        <taxon>Lepidoptera</taxon>
        <taxon>Glossata</taxon>
        <taxon>Ditrysia</taxon>
        <taxon>Pyraloidea</taxon>
        <taxon>Crambidae</taxon>
        <taxon>Pyraustinae</taxon>
        <taxon>Loxostege</taxon>
    </lineage>
</organism>
<evidence type="ECO:0000256" key="4">
    <source>
        <dbReference type="ARBA" id="ARBA00022722"/>
    </source>
</evidence>
<dbReference type="SUPFAM" id="SSF56672">
    <property type="entry name" value="DNA/RNA polymerases"/>
    <property type="match status" value="1"/>
</dbReference>
<keyword evidence="5" id="KW-0255">Endonuclease</keyword>
<evidence type="ECO:0000313" key="13">
    <source>
        <dbReference type="Proteomes" id="UP001549921"/>
    </source>
</evidence>
<dbReference type="InterPro" id="IPR001878">
    <property type="entry name" value="Znf_CCHC"/>
</dbReference>
<evidence type="ECO:0000256" key="6">
    <source>
        <dbReference type="ARBA" id="ARBA00022918"/>
    </source>
</evidence>
<dbReference type="FunFam" id="3.30.70.270:FF:000026">
    <property type="entry name" value="Transposon Ty3-G Gag-Pol polyprotein"/>
    <property type="match status" value="1"/>
</dbReference>
<keyword evidence="7" id="KW-0511">Multifunctional enzyme</keyword>
<keyword evidence="5" id="KW-0378">Hydrolase</keyword>
<dbReference type="EMBL" id="JBEDNZ010000022">
    <property type="protein sequence ID" value="KAL0818338.1"/>
    <property type="molecule type" value="Genomic_DNA"/>
</dbReference>
<dbReference type="PANTHER" id="PTHR37984">
    <property type="entry name" value="PROTEIN CBG26694"/>
    <property type="match status" value="1"/>
</dbReference>
<evidence type="ECO:0000256" key="1">
    <source>
        <dbReference type="ARBA" id="ARBA00012493"/>
    </source>
</evidence>
<dbReference type="InterPro" id="IPR012337">
    <property type="entry name" value="RNaseH-like_sf"/>
</dbReference>
<dbReference type="Pfam" id="PF17921">
    <property type="entry name" value="Integrase_H2C2"/>
    <property type="match status" value="1"/>
</dbReference>
<dbReference type="GO" id="GO:0042575">
    <property type="term" value="C:DNA polymerase complex"/>
    <property type="evidence" value="ECO:0007669"/>
    <property type="project" value="UniProtKB-ARBA"/>
</dbReference>
<evidence type="ECO:0000256" key="2">
    <source>
        <dbReference type="ARBA" id="ARBA00022679"/>
    </source>
</evidence>
<feature type="domain" description="CCHC-type" evidence="10">
    <location>
        <begin position="338"/>
        <end position="352"/>
    </location>
</feature>
<name>A0ABD0SEU4_LOXSC</name>
<dbReference type="PROSITE" id="PS50158">
    <property type="entry name" value="ZF_CCHC"/>
    <property type="match status" value="1"/>
</dbReference>
<dbReference type="InterPro" id="IPR000477">
    <property type="entry name" value="RT_dom"/>
</dbReference>
<dbReference type="InterPro" id="IPR001584">
    <property type="entry name" value="Integrase_cat-core"/>
</dbReference>
<reference evidence="12 13" key="1">
    <citation type="submission" date="2024-06" db="EMBL/GenBank/DDBJ databases">
        <title>A chromosome-level genome assembly of beet webworm, Loxostege sticticalis.</title>
        <authorList>
            <person name="Zhang Y."/>
        </authorList>
    </citation>
    <scope>NUCLEOTIDE SEQUENCE [LARGE SCALE GENOMIC DNA]</scope>
    <source>
        <strain evidence="12">AQ028</strain>
        <tissue evidence="12">Male pupae</tissue>
    </source>
</reference>
<dbReference type="Pfam" id="PF00665">
    <property type="entry name" value="rve"/>
    <property type="match status" value="1"/>
</dbReference>
<keyword evidence="8" id="KW-0479">Metal-binding</keyword>
<dbReference type="GO" id="GO:0004519">
    <property type="term" value="F:endonuclease activity"/>
    <property type="evidence" value="ECO:0007669"/>
    <property type="project" value="UniProtKB-KW"/>
</dbReference>
<dbReference type="Gene3D" id="3.30.420.10">
    <property type="entry name" value="Ribonuclease H-like superfamily/Ribonuclease H"/>
    <property type="match status" value="1"/>
</dbReference>
<evidence type="ECO:0000256" key="3">
    <source>
        <dbReference type="ARBA" id="ARBA00022695"/>
    </source>
</evidence>
<dbReference type="Pfam" id="PF17919">
    <property type="entry name" value="RT_RNaseH_2"/>
    <property type="match status" value="1"/>
</dbReference>
<dbReference type="Gene3D" id="2.40.70.10">
    <property type="entry name" value="Acid Proteases"/>
    <property type="match status" value="1"/>
</dbReference>
<accession>A0ABD0SEU4</accession>
<dbReference type="CDD" id="cd01647">
    <property type="entry name" value="RT_LTR"/>
    <property type="match status" value="1"/>
</dbReference>
<dbReference type="InterPro" id="IPR043128">
    <property type="entry name" value="Rev_trsase/Diguanyl_cyclase"/>
</dbReference>
<keyword evidence="4" id="KW-0540">Nuclease</keyword>
<dbReference type="InterPro" id="IPR021109">
    <property type="entry name" value="Peptidase_aspartic_dom_sf"/>
</dbReference>
<dbReference type="InterPro" id="IPR050951">
    <property type="entry name" value="Retrovirus_Pol_polyprotein"/>
</dbReference>
<sequence>MEEISKLKRVRGALRGFLTKTQNYLENITEISDDEIQLRIDSLHENLKKFLDLQQKIEAGTDEQELQNEIDYRFEFEDLTTCLKVQLLKFQNRPSVAALNQQNIPNEHSSRSLSALNAFKTQLTPLQEKESFKNFIRRLELHILLNNYAENPRMKVYILLSSLPPELHERLYDICAPKEPLNMSYQELSQLLEDYLDPKPSIWVQQHKFISRMQYPNETVTMFASELKKLTSNCNFNCPNCKHSIADMYLCLQFIRGLKDDDIRTKMLQEKENSFSELLKTATTIEKSKTENINITNTRMISGRDPIHKLSTSYSFKNQQRNTRAMLSVKSIKDLKGKCFRCGKDDHRADKCGSIWNAFVTGILVELGHLARVCLRSLYKQDTNQLENSITSDESTCDINTIRSEIPEKYIITVEIENKKVLMEFDTGAALSSMSLTKFKQLGIDKKIFNTEVKMRTYTGEIIKPVGVLFYNKLYLIKKEVDAIFGRSWMKDLKLELADIRCIHAETNPKLDELLEQYSTNVFSNDLGKIPNYQGHLNLHPNTQPIFIKPRRVPYALKSKVDEEIERLCTQGVITKIDHSEWGTPIVPVVKPNGSIRLCADYKVTLNKVIEDEQYPIPIIEDIFSEMNGGELFCTLDISQAYLHMVMDEESALLQTLSTHKGTFKVNRLMFGVKVAPNLWQKFMDRTLQGIDGVKCFFDDIIIQGSCEKELLQRLKEVLDRLKENNLRVNKDKCHFFQKSIKYLGHTIDKHGLHKCQEKVNAIANKERPTNVNELRTFLGMANFYNKFIPNLASITSPLNELLKSGVNFNWTNKCEKSFQQIKSEILSDSVLAHFDPQKPLVIATDASPTGLGAVLSHRLQDGSERPIAFASRTLSKSEKNYSQIDKEATAIYWGLKKFFHYCYGRKFILVTDHKPLTAIFHPHKTLPTMSTMRLFHYAHFLSGFDYTIEYRSSENNSNADYLSRFPVEKTRENKIDRNTIFQTHLINTLNIRPELIRQETQKDTELQSLLQSLQSGRSLREFGYKDNEFTIQDDCLFRASRIVIPKSLQSTALEELHLGHIGIVKMKLLARSFIYWKNIDRDIENIVHSCRTCRLQQNEPAKVPVHHWESPTEPWQRIHIDFAGPVAGYQLLIVVDAYSKWVEIFPTKTTTSQWCINKLEDIFATFGIPQILISDNGRQFTSAEFETFLKNAGVIHRTSAPYHPATNGQAERFVQTIKKSLRRMEESKGSIHEKLRTILTHMRRTPNSTGDTPYQLMFNREVRTKLHVMFRERENSTNNSTNIPVTKTLLPGEKVQVRAYRNAHIKWEFGKVIKRLGKLHYEVRTEEGGVVRRHVNQMLPARGVSTTMRSPQANTEIGAED</sequence>
<proteinExistence type="predicted"/>
<dbReference type="Pfam" id="PF00078">
    <property type="entry name" value="RVT_1"/>
    <property type="match status" value="1"/>
</dbReference>
<evidence type="ECO:0000256" key="5">
    <source>
        <dbReference type="ARBA" id="ARBA00022759"/>
    </source>
</evidence>
<feature type="domain" description="Integrase catalytic" evidence="11">
    <location>
        <begin position="1111"/>
        <end position="1262"/>
    </location>
</feature>
<dbReference type="GO" id="GO:0008270">
    <property type="term" value="F:zinc ion binding"/>
    <property type="evidence" value="ECO:0007669"/>
    <property type="project" value="UniProtKB-KW"/>
</dbReference>
<evidence type="ECO:0000256" key="7">
    <source>
        <dbReference type="ARBA" id="ARBA00023268"/>
    </source>
</evidence>
<dbReference type="Gene3D" id="1.10.340.70">
    <property type="match status" value="1"/>
</dbReference>
<keyword evidence="8" id="KW-0862">Zinc</keyword>
<evidence type="ECO:0000259" key="11">
    <source>
        <dbReference type="PROSITE" id="PS50994"/>
    </source>
</evidence>
<dbReference type="Gene3D" id="3.10.10.10">
    <property type="entry name" value="HIV Type 1 Reverse Transcriptase, subunit A, domain 1"/>
    <property type="match status" value="1"/>
</dbReference>
<keyword evidence="3" id="KW-0548">Nucleotidyltransferase</keyword>
<protein>
    <recommendedName>
        <fullName evidence="1">RNA-directed DNA polymerase</fullName>
        <ecNumber evidence="1">2.7.7.49</ecNumber>
    </recommendedName>
</protein>
<comment type="caution">
    <text evidence="12">The sequence shown here is derived from an EMBL/GenBank/DDBJ whole genome shotgun (WGS) entry which is preliminary data.</text>
</comment>
<dbReference type="InterPro" id="IPR043502">
    <property type="entry name" value="DNA/RNA_pol_sf"/>
</dbReference>
<keyword evidence="6" id="KW-0695">RNA-directed DNA polymerase</keyword>
<feature type="coiled-coil region" evidence="9">
    <location>
        <begin position="705"/>
        <end position="732"/>
    </location>
</feature>
<evidence type="ECO:0000259" key="10">
    <source>
        <dbReference type="PROSITE" id="PS50158"/>
    </source>
</evidence>
<dbReference type="PROSITE" id="PS50994">
    <property type="entry name" value="INTEGRASE"/>
    <property type="match status" value="1"/>
</dbReference>
<dbReference type="InterPro" id="IPR041577">
    <property type="entry name" value="RT_RNaseH_2"/>
</dbReference>
<dbReference type="InterPro" id="IPR036397">
    <property type="entry name" value="RNaseH_sf"/>
</dbReference>
<keyword evidence="8" id="KW-0863">Zinc-finger</keyword>
<dbReference type="SUPFAM" id="SSF53098">
    <property type="entry name" value="Ribonuclease H-like"/>
    <property type="match status" value="1"/>
</dbReference>
<dbReference type="CDD" id="cd09274">
    <property type="entry name" value="RNase_HI_RT_Ty3"/>
    <property type="match status" value="1"/>
</dbReference>
<evidence type="ECO:0000313" key="12">
    <source>
        <dbReference type="EMBL" id="KAL0818338.1"/>
    </source>
</evidence>
<dbReference type="Proteomes" id="UP001549921">
    <property type="component" value="Unassembled WGS sequence"/>
</dbReference>
<dbReference type="EC" id="2.7.7.49" evidence="1"/>
<evidence type="ECO:0000256" key="9">
    <source>
        <dbReference type="SAM" id="Coils"/>
    </source>
</evidence>
<keyword evidence="9" id="KW-0175">Coiled coil</keyword>
<dbReference type="FunFam" id="3.10.20.370:FF:000001">
    <property type="entry name" value="Retrovirus-related Pol polyprotein from transposon 17.6-like protein"/>
    <property type="match status" value="1"/>
</dbReference>
<dbReference type="Gene3D" id="3.30.70.270">
    <property type="match status" value="2"/>
</dbReference>
<dbReference type="FunFam" id="1.10.340.70:FF:000003">
    <property type="entry name" value="Protein CBG25708"/>
    <property type="match status" value="1"/>
</dbReference>
<keyword evidence="2" id="KW-0808">Transferase</keyword>
<dbReference type="Gene3D" id="3.10.20.370">
    <property type="match status" value="1"/>
</dbReference>
<evidence type="ECO:0000256" key="8">
    <source>
        <dbReference type="PROSITE-ProRule" id="PRU00047"/>
    </source>
</evidence>
<dbReference type="GO" id="GO:0003964">
    <property type="term" value="F:RNA-directed DNA polymerase activity"/>
    <property type="evidence" value="ECO:0007669"/>
    <property type="project" value="UniProtKB-KW"/>
</dbReference>
<gene>
    <name evidence="12" type="ORF">ABMA28_008817</name>
</gene>
<dbReference type="PANTHER" id="PTHR37984:SF5">
    <property type="entry name" value="PROTEIN NYNRIN-LIKE"/>
    <property type="match status" value="1"/>
</dbReference>
<dbReference type="SUPFAM" id="SSF50630">
    <property type="entry name" value="Acid proteases"/>
    <property type="match status" value="1"/>
</dbReference>
<dbReference type="FunFam" id="3.30.420.10:FF:000063">
    <property type="entry name" value="Retrovirus-related Pol polyprotein from transposon 297-like Protein"/>
    <property type="match status" value="1"/>
</dbReference>
<dbReference type="InterPro" id="IPR041588">
    <property type="entry name" value="Integrase_H2C2"/>
</dbReference>